<accession>Q8FPT2</accession>
<dbReference type="KEGG" id="cef:CE1408"/>
<reference evidence="1 2" key="1">
    <citation type="journal article" date="2003" name="Genome Res.">
        <title>Comparative complete genome sequence analysis of the amino acid replacements responsible for the thermostability of Corynebacterium efficiens.</title>
        <authorList>
            <person name="Nishio Y."/>
            <person name="Nakamura Y."/>
            <person name="Kawarabayasi Y."/>
            <person name="Usuda Y."/>
            <person name="Kimura E."/>
            <person name="Sugimoto S."/>
            <person name="Matsui K."/>
            <person name="Yamagishi A."/>
            <person name="Kikuchi H."/>
            <person name="Ikeo K."/>
            <person name="Gojobori T."/>
        </authorList>
    </citation>
    <scope>NUCLEOTIDE SEQUENCE [LARGE SCALE GENOMIC DNA]</scope>
    <source>
        <strain evidence="2">DSM 44549 / YS-314 / AJ 12310 / JCM 11189 / NBRC 100395</strain>
    </source>
</reference>
<dbReference type="OrthoDB" id="4412499at2"/>
<protein>
    <submittedName>
        <fullName evidence="1">Uncharacterized protein</fullName>
    </submittedName>
</protein>
<dbReference type="eggNOG" id="ENOG5031QXH">
    <property type="taxonomic scope" value="Bacteria"/>
</dbReference>
<dbReference type="STRING" id="196164.gene:10741820"/>
<sequence>MKEIPMRNTYENTPLVIRLHNKCGHTQSGHDVFYLRAKVTLERSEWLPVSNLRMDGEWVEFDAGDKHYRGWNHNSELIAQVIAVDPTAQWEDSSSFGGLLRLPTEGGFHIFNLGFKRTVEGCTR</sequence>
<dbReference type="Proteomes" id="UP000001409">
    <property type="component" value="Chromosome"/>
</dbReference>
<name>Q8FPT2_COREF</name>
<keyword evidence="2" id="KW-1185">Reference proteome</keyword>
<evidence type="ECO:0000313" key="1">
    <source>
        <dbReference type="EMBL" id="BAC18218.1"/>
    </source>
</evidence>
<dbReference type="AlphaFoldDB" id="Q8FPT2"/>
<organism evidence="1 2">
    <name type="scientific">Corynebacterium efficiens (strain DSM 44549 / YS-314 / AJ 12310 / JCM 11189 / NBRC 100395)</name>
    <dbReference type="NCBI Taxonomy" id="196164"/>
    <lineage>
        <taxon>Bacteria</taxon>
        <taxon>Bacillati</taxon>
        <taxon>Actinomycetota</taxon>
        <taxon>Actinomycetes</taxon>
        <taxon>Mycobacteriales</taxon>
        <taxon>Corynebacteriaceae</taxon>
        <taxon>Corynebacterium</taxon>
    </lineage>
</organism>
<proteinExistence type="predicted"/>
<dbReference type="HOGENOM" id="CLU_2000060_0_0_11"/>
<evidence type="ECO:0000313" key="2">
    <source>
        <dbReference type="Proteomes" id="UP000001409"/>
    </source>
</evidence>
<accession>C8NLA4</accession>
<dbReference type="EMBL" id="BA000035">
    <property type="protein sequence ID" value="BAC18218.1"/>
    <property type="molecule type" value="Genomic_DNA"/>
</dbReference>